<comment type="similarity">
    <text evidence="6">Belongs to the ABC-2 integral membrane protein family.</text>
</comment>
<dbReference type="InterPro" id="IPR047817">
    <property type="entry name" value="ABC2_TM_bact-type"/>
</dbReference>
<evidence type="ECO:0000256" key="1">
    <source>
        <dbReference type="ARBA" id="ARBA00004141"/>
    </source>
</evidence>
<evidence type="ECO:0000256" key="2">
    <source>
        <dbReference type="ARBA" id="ARBA00022692"/>
    </source>
</evidence>
<dbReference type="GO" id="GO:0046677">
    <property type="term" value="P:response to antibiotic"/>
    <property type="evidence" value="ECO:0007669"/>
    <property type="project" value="UniProtKB-KW"/>
</dbReference>
<comment type="subcellular location">
    <subcellularLocation>
        <location evidence="6">Cell membrane</location>
        <topology evidence="6">Multi-pass membrane protein</topology>
    </subcellularLocation>
    <subcellularLocation>
        <location evidence="1">Membrane</location>
        <topology evidence="1">Multi-pass membrane protein</topology>
    </subcellularLocation>
</comment>
<keyword evidence="5" id="KW-0046">Antibiotic resistance</keyword>
<feature type="transmembrane region" description="Helical" evidence="6">
    <location>
        <begin position="231"/>
        <end position="253"/>
    </location>
</feature>
<evidence type="ECO:0000313" key="8">
    <source>
        <dbReference type="EMBL" id="TWJ15594.1"/>
    </source>
</evidence>
<feature type="transmembrane region" description="Helical" evidence="6">
    <location>
        <begin position="144"/>
        <end position="168"/>
    </location>
</feature>
<feature type="transmembrane region" description="Helical" evidence="6">
    <location>
        <begin position="175"/>
        <end position="195"/>
    </location>
</feature>
<keyword evidence="2 6" id="KW-0812">Transmembrane</keyword>
<keyword evidence="9" id="KW-1185">Reference proteome</keyword>
<dbReference type="PANTHER" id="PTHR43229">
    <property type="entry name" value="NODULATION PROTEIN J"/>
    <property type="match status" value="1"/>
</dbReference>
<protein>
    <recommendedName>
        <fullName evidence="6">Transport permease protein</fullName>
    </recommendedName>
</protein>
<dbReference type="Pfam" id="PF01061">
    <property type="entry name" value="ABC2_membrane"/>
    <property type="match status" value="1"/>
</dbReference>
<keyword evidence="4 6" id="KW-0472">Membrane</keyword>
<evidence type="ECO:0000256" key="3">
    <source>
        <dbReference type="ARBA" id="ARBA00022989"/>
    </source>
</evidence>
<reference evidence="8 9" key="1">
    <citation type="journal article" date="2013" name="Stand. Genomic Sci.">
        <title>Genomic Encyclopedia of Type Strains, Phase I: The one thousand microbial genomes (KMG-I) project.</title>
        <authorList>
            <person name="Kyrpides N.C."/>
            <person name="Woyke T."/>
            <person name="Eisen J.A."/>
            <person name="Garrity G."/>
            <person name="Lilburn T.G."/>
            <person name="Beck B.J."/>
            <person name="Whitman W.B."/>
            <person name="Hugenholtz P."/>
            <person name="Klenk H.P."/>
        </authorList>
    </citation>
    <scope>NUCLEOTIDE SEQUENCE [LARGE SCALE GENOMIC DNA]</scope>
    <source>
        <strain evidence="8 9">DSM 45044</strain>
    </source>
</reference>
<feature type="transmembrane region" description="Helical" evidence="6">
    <location>
        <begin position="64"/>
        <end position="85"/>
    </location>
</feature>
<organism evidence="8 9">
    <name type="scientific">Stackebrandtia albiflava</name>
    <dbReference type="NCBI Taxonomy" id="406432"/>
    <lineage>
        <taxon>Bacteria</taxon>
        <taxon>Bacillati</taxon>
        <taxon>Actinomycetota</taxon>
        <taxon>Actinomycetes</taxon>
        <taxon>Glycomycetales</taxon>
        <taxon>Glycomycetaceae</taxon>
        <taxon>Stackebrandtia</taxon>
    </lineage>
</organism>
<dbReference type="GO" id="GO:0043190">
    <property type="term" value="C:ATP-binding cassette (ABC) transporter complex"/>
    <property type="evidence" value="ECO:0007669"/>
    <property type="project" value="InterPro"/>
</dbReference>
<dbReference type="InterPro" id="IPR051784">
    <property type="entry name" value="Nod_factor_ABC_transporter"/>
</dbReference>
<evidence type="ECO:0000256" key="5">
    <source>
        <dbReference type="ARBA" id="ARBA00023251"/>
    </source>
</evidence>
<sequence>MTTAYVRRRPVSDSMVMVGRSVRHAWRNGDSLVLGVVLPVMILVLFTVVFGGALDTGGVDYVDYVVPGIILLCSGYGASTTAISVTKDMTEGIVDRFRTMTVTGSAVLFGHVAASLLRNLVSTALVVVTAVVLGFRPAAGPVEWLAVAGVVVLFVLAMSWLAAMVGLLTKTVDAAASMSFFMLFLPYASSAFVPIETMPGWLQPVARHQPVTPVIEAMRGWLSGGDVGGDGWVAVAWCVGILVAAVVGSALLWRRSTRD</sequence>
<keyword evidence="6" id="KW-0813">Transport</keyword>
<proteinExistence type="inferred from homology"/>
<evidence type="ECO:0000259" key="7">
    <source>
        <dbReference type="PROSITE" id="PS51012"/>
    </source>
</evidence>
<feature type="transmembrane region" description="Helical" evidence="6">
    <location>
        <begin position="106"/>
        <end position="132"/>
    </location>
</feature>
<evidence type="ECO:0000256" key="4">
    <source>
        <dbReference type="ARBA" id="ARBA00023136"/>
    </source>
</evidence>
<keyword evidence="3 6" id="KW-1133">Transmembrane helix</keyword>
<accession>A0A562VCI6</accession>
<name>A0A562VCI6_9ACTN</name>
<dbReference type="OrthoDB" id="670210at2"/>
<comment type="caution">
    <text evidence="8">The sequence shown here is derived from an EMBL/GenBank/DDBJ whole genome shotgun (WGS) entry which is preliminary data.</text>
</comment>
<gene>
    <name evidence="8" type="ORF">LX16_1305</name>
</gene>
<dbReference type="InterPro" id="IPR000412">
    <property type="entry name" value="ABC_2_transport"/>
</dbReference>
<dbReference type="Proteomes" id="UP000321617">
    <property type="component" value="Unassembled WGS sequence"/>
</dbReference>
<dbReference type="GO" id="GO:0140359">
    <property type="term" value="F:ABC-type transporter activity"/>
    <property type="evidence" value="ECO:0007669"/>
    <property type="project" value="InterPro"/>
</dbReference>
<dbReference type="RefSeq" id="WP_147134537.1">
    <property type="nucleotide sequence ID" value="NZ_BAABIJ010000001.1"/>
</dbReference>
<dbReference type="InterPro" id="IPR013525">
    <property type="entry name" value="ABC2_TM"/>
</dbReference>
<dbReference type="EMBL" id="VLLL01000005">
    <property type="protein sequence ID" value="TWJ15594.1"/>
    <property type="molecule type" value="Genomic_DNA"/>
</dbReference>
<evidence type="ECO:0000256" key="6">
    <source>
        <dbReference type="RuleBase" id="RU361157"/>
    </source>
</evidence>
<dbReference type="PANTHER" id="PTHR43229:SF2">
    <property type="entry name" value="NODULATION PROTEIN J"/>
    <property type="match status" value="1"/>
</dbReference>
<dbReference type="AlphaFoldDB" id="A0A562VCI6"/>
<keyword evidence="6" id="KW-1003">Cell membrane</keyword>
<dbReference type="PROSITE" id="PS51012">
    <property type="entry name" value="ABC_TM2"/>
    <property type="match status" value="1"/>
</dbReference>
<feature type="domain" description="ABC transmembrane type-2" evidence="7">
    <location>
        <begin position="30"/>
        <end position="256"/>
    </location>
</feature>
<dbReference type="PIRSF" id="PIRSF006648">
    <property type="entry name" value="DrrB"/>
    <property type="match status" value="1"/>
</dbReference>
<feature type="transmembrane region" description="Helical" evidence="6">
    <location>
        <begin position="32"/>
        <end position="52"/>
    </location>
</feature>
<evidence type="ECO:0000313" key="9">
    <source>
        <dbReference type="Proteomes" id="UP000321617"/>
    </source>
</evidence>